<dbReference type="AlphaFoldDB" id="A0A0M2NGK0"/>
<protein>
    <recommendedName>
        <fullName evidence="3">4-vinyl reductase 4VR domain-containing protein</fullName>
    </recommendedName>
</protein>
<name>A0A0M2NGK0_9FIRM</name>
<reference evidence="1 2" key="1">
    <citation type="submission" date="2015-04" db="EMBL/GenBank/DDBJ databases">
        <title>Draft genome sequence of bacteremic isolate Catabacter hongkongensis type strain HKU16T.</title>
        <authorList>
            <person name="Lau S.K."/>
            <person name="Teng J.L."/>
            <person name="Huang Y."/>
            <person name="Curreem S.O."/>
            <person name="Tsui S.K."/>
            <person name="Woo P.C."/>
        </authorList>
    </citation>
    <scope>NUCLEOTIDE SEQUENCE [LARGE SCALE GENOMIC DNA]</scope>
    <source>
        <strain evidence="1 2">HKU16</strain>
    </source>
</reference>
<keyword evidence="2" id="KW-1185">Reference proteome</keyword>
<organism evidence="1 2">
    <name type="scientific">Christensenella hongkongensis</name>
    <dbReference type="NCBI Taxonomy" id="270498"/>
    <lineage>
        <taxon>Bacteria</taxon>
        <taxon>Bacillati</taxon>
        <taxon>Bacillota</taxon>
        <taxon>Clostridia</taxon>
        <taxon>Christensenellales</taxon>
        <taxon>Christensenellaceae</taxon>
        <taxon>Christensenella</taxon>
    </lineage>
</organism>
<dbReference type="OrthoDB" id="1119271at2"/>
<dbReference type="RefSeq" id="WP_046444762.1">
    <property type="nucleotide sequence ID" value="NZ_LAYJ01000133.1"/>
</dbReference>
<gene>
    <name evidence="1" type="ORF">CHK_2988</name>
</gene>
<dbReference type="Proteomes" id="UP000034076">
    <property type="component" value="Unassembled WGS sequence"/>
</dbReference>
<dbReference type="EMBL" id="LAYJ01000133">
    <property type="protein sequence ID" value="KKI49410.1"/>
    <property type="molecule type" value="Genomic_DNA"/>
</dbReference>
<accession>A0A0M2NGK0</accession>
<proteinExistence type="predicted"/>
<evidence type="ECO:0008006" key="3">
    <source>
        <dbReference type="Google" id="ProtNLM"/>
    </source>
</evidence>
<evidence type="ECO:0000313" key="2">
    <source>
        <dbReference type="Proteomes" id="UP000034076"/>
    </source>
</evidence>
<sequence>MISCTQFIPAYSELFRFLEEREGYAGVQKYWEYVSDNYVEPRLGKAIQKSGLRGCFEYWSHSLNEESADFTMTLDEDEGVFQIDMHDCPSKGRLNQISHIKPYENYCRHCDILYRRVVERYGFQYEFQCPEGSETHCVLRVLQTKSL</sequence>
<evidence type="ECO:0000313" key="1">
    <source>
        <dbReference type="EMBL" id="KKI49410.1"/>
    </source>
</evidence>
<dbReference type="STRING" id="270498.CHK_2988"/>
<comment type="caution">
    <text evidence="1">The sequence shown here is derived from an EMBL/GenBank/DDBJ whole genome shotgun (WGS) entry which is preliminary data.</text>
</comment>